<feature type="compositionally biased region" description="Acidic residues" evidence="3">
    <location>
        <begin position="402"/>
        <end position="414"/>
    </location>
</feature>
<protein>
    <recommendedName>
        <fullName evidence="4">Phospholipid/glycerol acyltransferase domain-containing protein</fullName>
    </recommendedName>
</protein>
<dbReference type="CDD" id="cd07989">
    <property type="entry name" value="LPLAT_AGPAT-like"/>
    <property type="match status" value="1"/>
</dbReference>
<dbReference type="PANTHER" id="PTHR10434:SF55">
    <property type="entry name" value="POSSIBLE ACYLTRANSFERASE"/>
    <property type="match status" value="1"/>
</dbReference>
<proteinExistence type="predicted"/>
<accession>A0ABN2V7U4</accession>
<sequence length="430" mass="46048">MAEREYVYPPVIRAMQGAFRMLDLKIEVRGADRIPRGGGAVLASNHISYLDFIFAGAAALPSKRRVRFMAKKEVFDNRISGPLMRGMRHIPVDREAGLSSYRQALDFLKSGEIVGVFGEATISRSFMIKDLKNGAVRMAQAADVPLIPVVLWGTQRMWTKGRPRRLWQRHLPITVLVGEPMYPKKGQNATELTAELHRRLSALLDEAQTTYPDKPAGSEDAWWQPAHLGGTAPTLEQAAELDARGKVEKDAKAAENEAKSGGDAKAEAEKVAAPEAAPKADENPAAEDEAKSSEEAKAEAEHVAAPQAAPKADENPAAESEAKPSEDAKTEAEAEHVAASEAAPKADENPAAETSSEPENIAEAETDAAAETSSGTEQGTVAEQDPAAEQDSVIEKIAEPDASSEAEQSPEPEGDADHAPEKLDTAKPAE</sequence>
<keyword evidence="2" id="KW-0012">Acyltransferase</keyword>
<dbReference type="PANTHER" id="PTHR10434">
    <property type="entry name" value="1-ACYL-SN-GLYCEROL-3-PHOSPHATE ACYLTRANSFERASE"/>
    <property type="match status" value="1"/>
</dbReference>
<name>A0ABN2V7U4_9ACTN</name>
<gene>
    <name evidence="5" type="ORF">GCM10009839_72000</name>
</gene>
<feature type="region of interest" description="Disordered" evidence="3">
    <location>
        <begin position="242"/>
        <end position="430"/>
    </location>
</feature>
<feature type="compositionally biased region" description="Basic and acidic residues" evidence="3">
    <location>
        <begin position="242"/>
        <end position="302"/>
    </location>
</feature>
<keyword evidence="6" id="KW-1185">Reference proteome</keyword>
<evidence type="ECO:0000256" key="2">
    <source>
        <dbReference type="ARBA" id="ARBA00023315"/>
    </source>
</evidence>
<reference evidence="5 6" key="1">
    <citation type="journal article" date="2019" name="Int. J. Syst. Evol. Microbiol.">
        <title>The Global Catalogue of Microorganisms (GCM) 10K type strain sequencing project: providing services to taxonomists for standard genome sequencing and annotation.</title>
        <authorList>
            <consortium name="The Broad Institute Genomics Platform"/>
            <consortium name="The Broad Institute Genome Sequencing Center for Infectious Disease"/>
            <person name="Wu L."/>
            <person name="Ma J."/>
        </authorList>
    </citation>
    <scope>NUCLEOTIDE SEQUENCE [LARGE SCALE GENOMIC DNA]</scope>
    <source>
        <strain evidence="5 6">JCM 16014</strain>
    </source>
</reference>
<evidence type="ECO:0000259" key="4">
    <source>
        <dbReference type="SMART" id="SM00563"/>
    </source>
</evidence>
<dbReference type="Pfam" id="PF01553">
    <property type="entry name" value="Acyltransferase"/>
    <property type="match status" value="1"/>
</dbReference>
<dbReference type="EMBL" id="BAAAQN010000057">
    <property type="protein sequence ID" value="GAA2053679.1"/>
    <property type="molecule type" value="Genomic_DNA"/>
</dbReference>
<comment type="caution">
    <text evidence="5">The sequence shown here is derived from an EMBL/GenBank/DDBJ whole genome shotgun (WGS) entry which is preliminary data.</text>
</comment>
<evidence type="ECO:0000256" key="3">
    <source>
        <dbReference type="SAM" id="MobiDB-lite"/>
    </source>
</evidence>
<dbReference type="InterPro" id="IPR002123">
    <property type="entry name" value="Plipid/glycerol_acylTrfase"/>
</dbReference>
<evidence type="ECO:0000313" key="5">
    <source>
        <dbReference type="EMBL" id="GAA2053679.1"/>
    </source>
</evidence>
<dbReference type="SUPFAM" id="SSF69593">
    <property type="entry name" value="Glycerol-3-phosphate (1)-acyltransferase"/>
    <property type="match status" value="1"/>
</dbReference>
<dbReference type="Proteomes" id="UP001500751">
    <property type="component" value="Unassembled WGS sequence"/>
</dbReference>
<feature type="compositionally biased region" description="Basic and acidic residues" evidence="3">
    <location>
        <begin position="415"/>
        <end position="430"/>
    </location>
</feature>
<evidence type="ECO:0000256" key="1">
    <source>
        <dbReference type="ARBA" id="ARBA00022679"/>
    </source>
</evidence>
<organism evidence="5 6">
    <name type="scientific">Catenulispora yoronensis</name>
    <dbReference type="NCBI Taxonomy" id="450799"/>
    <lineage>
        <taxon>Bacteria</taxon>
        <taxon>Bacillati</taxon>
        <taxon>Actinomycetota</taxon>
        <taxon>Actinomycetes</taxon>
        <taxon>Catenulisporales</taxon>
        <taxon>Catenulisporaceae</taxon>
        <taxon>Catenulispora</taxon>
    </lineage>
</organism>
<keyword evidence="1" id="KW-0808">Transferase</keyword>
<evidence type="ECO:0000313" key="6">
    <source>
        <dbReference type="Proteomes" id="UP001500751"/>
    </source>
</evidence>
<feature type="domain" description="Phospholipid/glycerol acyltransferase" evidence="4">
    <location>
        <begin position="40"/>
        <end position="154"/>
    </location>
</feature>
<feature type="compositionally biased region" description="Basic and acidic residues" evidence="3">
    <location>
        <begin position="320"/>
        <end position="348"/>
    </location>
</feature>
<dbReference type="SMART" id="SM00563">
    <property type="entry name" value="PlsC"/>
    <property type="match status" value="1"/>
</dbReference>